<dbReference type="EMBL" id="PNBA02000013">
    <property type="protein sequence ID" value="KAG6403703.1"/>
    <property type="molecule type" value="Genomic_DNA"/>
</dbReference>
<dbReference type="AlphaFoldDB" id="A0A8X8WYV8"/>
<feature type="compositionally biased region" description="Polar residues" evidence="1">
    <location>
        <begin position="45"/>
        <end position="60"/>
    </location>
</feature>
<protein>
    <submittedName>
        <fullName evidence="3">Uncharacterized protein</fullName>
    </submittedName>
</protein>
<keyword evidence="2" id="KW-0472">Membrane</keyword>
<feature type="region of interest" description="Disordered" evidence="1">
    <location>
        <begin position="35"/>
        <end position="67"/>
    </location>
</feature>
<sequence length="615" mass="69954">MALAEARAAWQRTANRCLVQEDAKRAPKLACCSSVPPSAKHTETGPPNATGGQDIPNSNPLPFHRTPSYSNLSPNTKWWLQTQPNYGCQRGLTEEKLSCQKGSIDDCRIHESSGDMSRGEDEYEVVDQCKTIVTCDKKGIKVEEEKLRSIYHQNWQDPMRIEFEEDMEELRDMFIVSSEGSKSSGDLYFDTESSWTRTEKNIPWWRTADTEELAFLVSQKSLDLIENCDLPTPHNVNVKKNLSSDLSCLSHSEISTSLPVQKFGMRDDHCSATRGSSTAASAGSYSRNFRMITDEHLLPSAKIQSRDTHERNQTHTVEDDMGKARLLEALRHSQTRAREAETVAKQACAEREHVVKLVFRQAQQLFAYKQWVQLLQLENMYLQLKNNKILSASPEISPWSWTGARSKKGWMKSCRNRGKRSRLRPRHRARYDVSKYAIVFALGLGLVGAGLLLGWTIGWMLPTCGLSLSLPILGLEMAKAHFLMQHLYSEIACRVFCENKRAEAKELSYKEKRRSKVNSNNLEQSEKMPVKEKLRMFVAQEPVVAASCLIAGIGLFLPAVVRPFLDSLETSKPVPPPQLSDVNLWVYKGCCWYHRKETGLRQDMRRMASLFEERE</sequence>
<feature type="transmembrane region" description="Helical" evidence="2">
    <location>
        <begin position="433"/>
        <end position="453"/>
    </location>
</feature>
<dbReference type="InterPro" id="IPR059243">
    <property type="entry name" value="At2g46540-like"/>
</dbReference>
<dbReference type="Proteomes" id="UP000298416">
    <property type="component" value="Unassembled WGS sequence"/>
</dbReference>
<keyword evidence="2" id="KW-1133">Transmembrane helix</keyword>
<evidence type="ECO:0000256" key="2">
    <source>
        <dbReference type="SAM" id="Phobius"/>
    </source>
</evidence>
<keyword evidence="4" id="KW-1185">Reference proteome</keyword>
<dbReference type="PANTHER" id="PTHR33868">
    <property type="entry name" value="EXPRESSED PROTEIN"/>
    <property type="match status" value="1"/>
</dbReference>
<dbReference type="CDD" id="cd22904">
    <property type="entry name" value="NDUFA3_plant"/>
    <property type="match status" value="1"/>
</dbReference>
<keyword evidence="2" id="KW-0812">Transmembrane</keyword>
<dbReference type="PANTHER" id="PTHR33868:SF2">
    <property type="entry name" value="EXPRESSED PROTEIN"/>
    <property type="match status" value="1"/>
</dbReference>
<evidence type="ECO:0000313" key="3">
    <source>
        <dbReference type="EMBL" id="KAG6403703.1"/>
    </source>
</evidence>
<accession>A0A8X8WYV8</accession>
<comment type="caution">
    <text evidence="3">The sequence shown here is derived from an EMBL/GenBank/DDBJ whole genome shotgun (WGS) entry which is preliminary data.</text>
</comment>
<evidence type="ECO:0000256" key="1">
    <source>
        <dbReference type="SAM" id="MobiDB-lite"/>
    </source>
</evidence>
<name>A0A8X8WYV8_SALSN</name>
<feature type="transmembrane region" description="Helical" evidence="2">
    <location>
        <begin position="543"/>
        <end position="565"/>
    </location>
</feature>
<evidence type="ECO:0000313" key="4">
    <source>
        <dbReference type="Proteomes" id="UP000298416"/>
    </source>
</evidence>
<proteinExistence type="predicted"/>
<reference evidence="3" key="2">
    <citation type="submission" date="2020-08" db="EMBL/GenBank/DDBJ databases">
        <title>Plant Genome Project.</title>
        <authorList>
            <person name="Zhang R.-G."/>
        </authorList>
    </citation>
    <scope>NUCLEOTIDE SEQUENCE</scope>
    <source>
        <strain evidence="3">Huo1</strain>
        <tissue evidence="3">Leaf</tissue>
    </source>
</reference>
<gene>
    <name evidence="3" type="ORF">SASPL_135931</name>
</gene>
<reference evidence="3" key="1">
    <citation type="submission" date="2018-01" db="EMBL/GenBank/DDBJ databases">
        <authorList>
            <person name="Mao J.F."/>
        </authorList>
    </citation>
    <scope>NUCLEOTIDE SEQUENCE</scope>
    <source>
        <strain evidence="3">Huo1</strain>
        <tissue evidence="3">Leaf</tissue>
    </source>
</reference>
<organism evidence="3">
    <name type="scientific">Salvia splendens</name>
    <name type="common">Scarlet sage</name>
    <dbReference type="NCBI Taxonomy" id="180675"/>
    <lineage>
        <taxon>Eukaryota</taxon>
        <taxon>Viridiplantae</taxon>
        <taxon>Streptophyta</taxon>
        <taxon>Embryophyta</taxon>
        <taxon>Tracheophyta</taxon>
        <taxon>Spermatophyta</taxon>
        <taxon>Magnoliopsida</taxon>
        <taxon>eudicotyledons</taxon>
        <taxon>Gunneridae</taxon>
        <taxon>Pentapetalae</taxon>
        <taxon>asterids</taxon>
        <taxon>lamiids</taxon>
        <taxon>Lamiales</taxon>
        <taxon>Lamiaceae</taxon>
        <taxon>Nepetoideae</taxon>
        <taxon>Mentheae</taxon>
        <taxon>Salviinae</taxon>
        <taxon>Salvia</taxon>
        <taxon>Salvia subgen. Calosphace</taxon>
        <taxon>core Calosphace</taxon>
    </lineage>
</organism>